<dbReference type="OrthoDB" id="1335319at2"/>
<reference evidence="2 5" key="3">
    <citation type="submission" date="2018-03" db="EMBL/GenBank/DDBJ databases">
        <title>Genomic Encyclopedia of Archaeal and Bacterial Type Strains, Phase II (KMG-II): from individual species to whole genera.</title>
        <authorList>
            <person name="Goeker M."/>
        </authorList>
    </citation>
    <scope>NUCLEOTIDE SEQUENCE [LARGE SCALE GENOMIC DNA]</scope>
    <source>
        <strain evidence="2 5">DSM 17797</strain>
    </source>
</reference>
<evidence type="ECO:0000313" key="5">
    <source>
        <dbReference type="Proteomes" id="UP000237771"/>
    </source>
</evidence>
<accession>A0A1M5NWX3</accession>
<feature type="signal peptide" evidence="1">
    <location>
        <begin position="1"/>
        <end position="19"/>
    </location>
</feature>
<keyword evidence="1" id="KW-0732">Signal</keyword>
<evidence type="ECO:0000313" key="4">
    <source>
        <dbReference type="Proteomes" id="UP000184384"/>
    </source>
</evidence>
<dbReference type="Proteomes" id="UP000184384">
    <property type="component" value="Unassembled WGS sequence"/>
</dbReference>
<dbReference type="AlphaFoldDB" id="A0A1M5NWX3"/>
<evidence type="ECO:0000256" key="1">
    <source>
        <dbReference type="SAM" id="SignalP"/>
    </source>
</evidence>
<keyword evidence="5" id="KW-1185">Reference proteome</keyword>
<organism evidence="3 4">
    <name type="scientific">Flavobacterium granuli</name>
    <dbReference type="NCBI Taxonomy" id="280093"/>
    <lineage>
        <taxon>Bacteria</taxon>
        <taxon>Pseudomonadati</taxon>
        <taxon>Bacteroidota</taxon>
        <taxon>Flavobacteriia</taxon>
        <taxon>Flavobacteriales</taxon>
        <taxon>Flavobacteriaceae</taxon>
        <taxon>Flavobacterium</taxon>
    </lineage>
</organism>
<evidence type="ECO:0008006" key="6">
    <source>
        <dbReference type="Google" id="ProtNLM"/>
    </source>
</evidence>
<reference evidence="4" key="1">
    <citation type="submission" date="2016-11" db="EMBL/GenBank/DDBJ databases">
        <authorList>
            <person name="Varghese N."/>
            <person name="Submissions S."/>
        </authorList>
    </citation>
    <scope>NUCLEOTIDE SEQUENCE [LARGE SCALE GENOMIC DNA]</scope>
    <source>
        <strain evidence="4">DSM 19729</strain>
    </source>
</reference>
<dbReference type="Proteomes" id="UP000237771">
    <property type="component" value="Unassembled WGS sequence"/>
</dbReference>
<dbReference type="RefSeq" id="WP_072943160.1">
    <property type="nucleotide sequence ID" value="NZ_FQWO01000005.1"/>
</dbReference>
<protein>
    <recommendedName>
        <fullName evidence="6">Outer membrane protein beta-barrel domain-containing protein</fullName>
    </recommendedName>
</protein>
<reference evidence="3" key="2">
    <citation type="submission" date="2016-11" db="EMBL/GenBank/DDBJ databases">
        <authorList>
            <person name="Jaros S."/>
            <person name="Januszkiewicz K."/>
            <person name="Wedrychowicz H."/>
        </authorList>
    </citation>
    <scope>NUCLEOTIDE SEQUENCE [LARGE SCALE GENOMIC DNA]</scope>
    <source>
        <strain evidence="3">DSM 19729</strain>
    </source>
</reference>
<evidence type="ECO:0000313" key="2">
    <source>
        <dbReference type="EMBL" id="PRZ23426.1"/>
    </source>
</evidence>
<dbReference type="EMBL" id="PVUB01000005">
    <property type="protein sequence ID" value="PRZ23426.1"/>
    <property type="molecule type" value="Genomic_DNA"/>
</dbReference>
<evidence type="ECO:0000313" key="3">
    <source>
        <dbReference type="EMBL" id="SHG94012.1"/>
    </source>
</evidence>
<dbReference type="STRING" id="280093.SAMN05443373_105148"/>
<sequence>MIKNYLLIAFLITSFQLFSQEAYFLAGSNFTKYVFKSSNGTMATPLQSGTGSSYEVGFSRPTKTEKFYYNIALTLNDYNAVAGSQFESYRWETKYIGIQNAATYNFDVYNDFQLTLKGGVNLSTIIYGKQNSNGAIYDLMRQDEFSGIVLSPFVGVQTRYKLNDLGYLSLGYAFSQSLKPFNTSAEKLSFNTNQILFGIHFAINKK</sequence>
<name>A0A1M5NWX3_9FLAO</name>
<proteinExistence type="predicted"/>
<dbReference type="EMBL" id="FQWO01000005">
    <property type="protein sequence ID" value="SHG94012.1"/>
    <property type="molecule type" value="Genomic_DNA"/>
</dbReference>
<feature type="chain" id="PRO_5013064743" description="Outer membrane protein beta-barrel domain-containing protein" evidence="1">
    <location>
        <begin position="20"/>
        <end position="206"/>
    </location>
</feature>
<gene>
    <name evidence="2" type="ORF">BC624_105148</name>
    <name evidence="3" type="ORF">SAMN05443373_105148</name>
</gene>